<keyword evidence="2" id="KW-1185">Reference proteome</keyword>
<dbReference type="AlphaFoldDB" id="A0AA86S2A4"/>
<organism evidence="1 2">
    <name type="scientific">Sphenostylis stenocarpa</name>
    <dbReference type="NCBI Taxonomy" id="92480"/>
    <lineage>
        <taxon>Eukaryota</taxon>
        <taxon>Viridiplantae</taxon>
        <taxon>Streptophyta</taxon>
        <taxon>Embryophyta</taxon>
        <taxon>Tracheophyta</taxon>
        <taxon>Spermatophyta</taxon>
        <taxon>Magnoliopsida</taxon>
        <taxon>eudicotyledons</taxon>
        <taxon>Gunneridae</taxon>
        <taxon>Pentapetalae</taxon>
        <taxon>rosids</taxon>
        <taxon>fabids</taxon>
        <taxon>Fabales</taxon>
        <taxon>Fabaceae</taxon>
        <taxon>Papilionoideae</taxon>
        <taxon>50 kb inversion clade</taxon>
        <taxon>NPAAA clade</taxon>
        <taxon>indigoferoid/millettioid clade</taxon>
        <taxon>Phaseoleae</taxon>
        <taxon>Sphenostylis</taxon>
    </lineage>
</organism>
<sequence>IRQPSIGYTRDTYVSEYRRRVECALNIEAQHSSMCPYVMYFEHGTEPSTRN</sequence>
<feature type="non-terminal residue" evidence="1">
    <location>
        <position position="1"/>
    </location>
</feature>
<proteinExistence type="predicted"/>
<protein>
    <submittedName>
        <fullName evidence="1">Uncharacterized protein</fullName>
    </submittedName>
</protein>
<evidence type="ECO:0000313" key="2">
    <source>
        <dbReference type="Proteomes" id="UP001189624"/>
    </source>
</evidence>
<dbReference type="Gramene" id="rna-AYBTSS11_LOCUS9245">
    <property type="protein sequence ID" value="CAJ1939630.1"/>
    <property type="gene ID" value="gene-AYBTSS11_LOCUS9245"/>
</dbReference>
<evidence type="ECO:0000313" key="1">
    <source>
        <dbReference type="EMBL" id="CAJ1939630.1"/>
    </source>
</evidence>
<dbReference type="Proteomes" id="UP001189624">
    <property type="component" value="Chromosome 3"/>
</dbReference>
<gene>
    <name evidence="1" type="ORF">AYBTSS11_LOCUS9245</name>
</gene>
<accession>A0AA86S2A4</accession>
<reference evidence="1" key="1">
    <citation type="submission" date="2023-10" db="EMBL/GenBank/DDBJ databases">
        <authorList>
            <person name="Domelevo Entfellner J.-B."/>
        </authorList>
    </citation>
    <scope>NUCLEOTIDE SEQUENCE</scope>
</reference>
<name>A0AA86S2A4_9FABA</name>
<dbReference type="EMBL" id="OY731400">
    <property type="protein sequence ID" value="CAJ1939630.1"/>
    <property type="molecule type" value="Genomic_DNA"/>
</dbReference>